<reference evidence="2" key="1">
    <citation type="submission" date="2020-01" db="EMBL/GenBank/DDBJ databases">
        <authorList>
            <consortium name="DOE Joint Genome Institute"/>
            <person name="Haridas S."/>
            <person name="Albert R."/>
            <person name="Binder M."/>
            <person name="Bloem J."/>
            <person name="Labutti K."/>
            <person name="Salamov A."/>
            <person name="Andreopoulos B."/>
            <person name="Baker S.E."/>
            <person name="Barry K."/>
            <person name="Bills G."/>
            <person name="Bluhm B.H."/>
            <person name="Cannon C."/>
            <person name="Castanera R."/>
            <person name="Culley D.E."/>
            <person name="Daum C."/>
            <person name="Ezra D."/>
            <person name="Gonzalez J.B."/>
            <person name="Henrissat B."/>
            <person name="Kuo A."/>
            <person name="Liang C."/>
            <person name="Lipzen A."/>
            <person name="Lutzoni F."/>
            <person name="Magnuson J."/>
            <person name="Mondo S."/>
            <person name="Nolan M."/>
            <person name="Ohm R."/>
            <person name="Pangilinan J."/>
            <person name="Park H.-J."/>
            <person name="Ramirez L."/>
            <person name="Alfaro M."/>
            <person name="Sun H."/>
            <person name="Tritt A."/>
            <person name="Yoshinaga Y."/>
            <person name="Zwiers L.-H."/>
            <person name="Turgeon B.G."/>
            <person name="Goodwin S.B."/>
            <person name="Spatafora J.W."/>
            <person name="Crous P.W."/>
            <person name="Grigoriev I.V."/>
        </authorList>
    </citation>
    <scope>NUCLEOTIDE SEQUENCE</scope>
    <source>
        <strain evidence="2">CBS 394.84</strain>
    </source>
</reference>
<evidence type="ECO:0000313" key="2">
    <source>
        <dbReference type="EMBL" id="KAF1848780.1"/>
    </source>
</evidence>
<dbReference type="Proteomes" id="UP000800039">
    <property type="component" value="Unassembled WGS sequence"/>
</dbReference>
<dbReference type="AlphaFoldDB" id="A0A9P4LB75"/>
<dbReference type="GeneID" id="63855537"/>
<comment type="caution">
    <text evidence="2">The sequence shown here is derived from an EMBL/GenBank/DDBJ whole genome shotgun (WGS) entry which is preliminary data.</text>
</comment>
<keyword evidence="3" id="KW-1185">Reference proteome</keyword>
<sequence>MTQISGQSKDVPFAEGLGIFVPVDPISEEMLARARKKAEKQMREEYEAELKERKLKEARYNPTTSKVNYEKGVLVMSEYRDFGAMFLLDRAISYHRNAVDTTSESDTNYIKCLRELAKALESRYSATEDPEDIKEAIQLSTTLLRFLEDDWLGKKYSVHLSPARRPKQGLSKWDSLLEFVRQMKDTSCLLYQRYRTENYLADLRSAAELLGYAWRVVRDGKGDVALRWAFSIFTCLARIRKEEFHRSGQKKFLQESFELIKRAHALERRWSRNFDHLLVMSEMYYEDFRRTGSCRPLDHAIEFGVRASEILLDSRENWCKANLLSHLGSLFLRRSYQTRLYSDTSQGIRYIQLALEMTMERSRGRAVHLWKLGDAFKARFKMFQNEDDLAKSTQAFQSALTCHDLNAYFRFLVRHTAVDNLAREGSWSQAMEMLVRMKEELPEAFPVVLQLEDLQNRLRKVSGLASLSASISIQARRPLFTALETLEVFSGVVTSRMSATKYQDDDLRKHHSYLARDYETAQQNIEGFQFPGFENHERLDIASIERRSSIDLRRLEEALQQAIKAIRQQPSFECFLQPLSRDEICVLFREGPAVCLNISRVGSEAFLISENTIAAIPLPGLRRPDVERNVKILAFNSNRRRRDASLCLDEEDGDDGDKIKNHDPKLHLALLNLWNHAVQPVLQALGLLRHDPKPKPLPRGRWVVSGISSLLPLHAAGSHIPGSTDNTISHVVSSYSPSLMALDSLCRKPQFAIQDEKANVVVVSMPTSPRHTPLAVAQEVETIVTHTMSWASTVCLERPTKKRVLYALTSCTVAHFACHGIVDENNPLQSGLIIGREAEEKLSVADLESVTYL</sequence>
<protein>
    <recommendedName>
        <fullName evidence="1">CHAT domain-containing protein</fullName>
    </recommendedName>
</protein>
<evidence type="ECO:0000259" key="1">
    <source>
        <dbReference type="Pfam" id="PF12770"/>
    </source>
</evidence>
<dbReference type="Pfam" id="PF12770">
    <property type="entry name" value="CHAT"/>
    <property type="match status" value="1"/>
</dbReference>
<organism evidence="2 3">
    <name type="scientific">Cucurbitaria berberidis CBS 394.84</name>
    <dbReference type="NCBI Taxonomy" id="1168544"/>
    <lineage>
        <taxon>Eukaryota</taxon>
        <taxon>Fungi</taxon>
        <taxon>Dikarya</taxon>
        <taxon>Ascomycota</taxon>
        <taxon>Pezizomycotina</taxon>
        <taxon>Dothideomycetes</taxon>
        <taxon>Pleosporomycetidae</taxon>
        <taxon>Pleosporales</taxon>
        <taxon>Pleosporineae</taxon>
        <taxon>Cucurbitariaceae</taxon>
        <taxon>Cucurbitaria</taxon>
    </lineage>
</organism>
<gene>
    <name evidence="2" type="ORF">K460DRAFT_428122</name>
</gene>
<feature type="domain" description="CHAT" evidence="1">
    <location>
        <begin position="672"/>
        <end position="848"/>
    </location>
</feature>
<dbReference type="RefSeq" id="XP_040791343.1">
    <property type="nucleotide sequence ID" value="XM_040938283.1"/>
</dbReference>
<name>A0A9P4LB75_9PLEO</name>
<evidence type="ECO:0000313" key="3">
    <source>
        <dbReference type="Proteomes" id="UP000800039"/>
    </source>
</evidence>
<dbReference type="OrthoDB" id="9991317at2759"/>
<proteinExistence type="predicted"/>
<dbReference type="EMBL" id="ML976615">
    <property type="protein sequence ID" value="KAF1848780.1"/>
    <property type="molecule type" value="Genomic_DNA"/>
</dbReference>
<dbReference type="InterPro" id="IPR024983">
    <property type="entry name" value="CHAT_dom"/>
</dbReference>
<accession>A0A9P4LB75</accession>